<reference evidence="2 3" key="1">
    <citation type="submission" date="2018-01" db="EMBL/GenBank/DDBJ databases">
        <authorList>
            <person name="Gaut B.S."/>
            <person name="Morton B.R."/>
            <person name="Clegg M.T."/>
            <person name="Duvall M.R."/>
        </authorList>
    </citation>
    <scope>NUCLEOTIDE SEQUENCE [LARGE SCALE GENOMIC DNA]</scope>
    <source>
        <strain evidence="2">GP69</strain>
    </source>
</reference>
<keyword evidence="1" id="KW-1133">Transmembrane helix</keyword>
<evidence type="ECO:0000313" key="2">
    <source>
        <dbReference type="EMBL" id="SOY30204.1"/>
    </source>
</evidence>
<dbReference type="AlphaFoldDB" id="A0A2K4ZIB3"/>
<organism evidence="2 3">
    <name type="scientific">Acetatifactor muris</name>
    <dbReference type="NCBI Taxonomy" id="879566"/>
    <lineage>
        <taxon>Bacteria</taxon>
        <taxon>Bacillati</taxon>
        <taxon>Bacillota</taxon>
        <taxon>Clostridia</taxon>
        <taxon>Lachnospirales</taxon>
        <taxon>Lachnospiraceae</taxon>
        <taxon>Acetatifactor</taxon>
    </lineage>
</organism>
<sequence>MKEKTIRDKLKDRELKVFTTAFLLFLFMAALVGMAQDGQNPATVFRGLWTIIISRDALITDYFELAGYGTALLNACLVLTMGLFLLHREQVKFTGLTMAAVFIYVGYGFWGKNPVNILPILAGSSLYAKLHGSRLSRYLYTALFGTSLSPLITELVYLLPFDWKINLLISIGAGISIGFILPELSVHTASMHMGFNLFNVGFSAGTLAFVMVCILKSFGLESQPAMIWRAGRPLWIGAGLYIFFLLTFLYGLYLNQGKVKDLLKIWKHPGRAVADFVLMEGVGGTLMNMALVGSICVTYIYLIGGDLSGPVVGAILTAFGFSAFGAHVRNYWPILCGVFLSTFLNQFTPTTPGIQLAAIFAVGLAPIAGRFGVVAGILAGMLHVAIVMCTSQMYGGLNLYNNGFSAGWVAIIMLPALESFMLEKDKKKKRKNENV</sequence>
<feature type="transmembrane region" description="Helical" evidence="1">
    <location>
        <begin position="165"/>
        <end position="185"/>
    </location>
</feature>
<dbReference type="EMBL" id="OFSM01000014">
    <property type="protein sequence ID" value="SOY30204.1"/>
    <property type="molecule type" value="Genomic_DNA"/>
</dbReference>
<keyword evidence="1" id="KW-0472">Membrane</keyword>
<feature type="transmembrane region" description="Helical" evidence="1">
    <location>
        <begin position="354"/>
        <end position="373"/>
    </location>
</feature>
<dbReference type="Proteomes" id="UP000236311">
    <property type="component" value="Unassembled WGS sequence"/>
</dbReference>
<feature type="transmembrane region" description="Helical" evidence="1">
    <location>
        <begin position="380"/>
        <end position="397"/>
    </location>
</feature>
<evidence type="ECO:0000256" key="1">
    <source>
        <dbReference type="SAM" id="Phobius"/>
    </source>
</evidence>
<feature type="transmembrane region" description="Helical" evidence="1">
    <location>
        <begin position="234"/>
        <end position="255"/>
    </location>
</feature>
<feature type="transmembrane region" description="Helical" evidence="1">
    <location>
        <begin position="197"/>
        <end position="219"/>
    </location>
</feature>
<feature type="transmembrane region" description="Helical" evidence="1">
    <location>
        <begin position="139"/>
        <end position="159"/>
    </location>
</feature>
<feature type="transmembrane region" description="Helical" evidence="1">
    <location>
        <begin position="403"/>
        <end position="422"/>
    </location>
</feature>
<keyword evidence="1" id="KW-0812">Transmembrane</keyword>
<dbReference type="OrthoDB" id="9776502at2"/>
<proteinExistence type="predicted"/>
<feature type="transmembrane region" description="Helical" evidence="1">
    <location>
        <begin position="276"/>
        <end position="301"/>
    </location>
</feature>
<evidence type="ECO:0000313" key="3">
    <source>
        <dbReference type="Proteomes" id="UP000236311"/>
    </source>
</evidence>
<gene>
    <name evidence="2" type="ORF">AMURIS_02927</name>
</gene>
<feature type="transmembrane region" description="Helical" evidence="1">
    <location>
        <begin position="65"/>
        <end position="86"/>
    </location>
</feature>
<dbReference type="RefSeq" id="WP_103240266.1">
    <property type="nucleotide sequence ID" value="NZ_CANRXC010000002.1"/>
</dbReference>
<protein>
    <recommendedName>
        <fullName evidence="4">DUF1576 domain-containing protein</fullName>
    </recommendedName>
</protein>
<accession>A0A2K4ZIB3</accession>
<evidence type="ECO:0008006" key="4">
    <source>
        <dbReference type="Google" id="ProtNLM"/>
    </source>
</evidence>
<dbReference type="Pfam" id="PF07613">
    <property type="entry name" value="DUF1576"/>
    <property type="match status" value="2"/>
</dbReference>
<keyword evidence="3" id="KW-1185">Reference proteome</keyword>
<name>A0A2K4ZIB3_9FIRM</name>
<feature type="transmembrane region" description="Helical" evidence="1">
    <location>
        <begin position="307"/>
        <end position="324"/>
    </location>
</feature>
<dbReference type="InterPro" id="IPR011470">
    <property type="entry name" value="DUF1576"/>
</dbReference>